<name>A0ABX0XR47_9SPHN</name>
<dbReference type="EMBL" id="JAATJE010000002">
    <property type="protein sequence ID" value="NJC35287.1"/>
    <property type="molecule type" value="Genomic_DNA"/>
</dbReference>
<proteinExistence type="predicted"/>
<feature type="transmembrane region" description="Helical" evidence="1">
    <location>
        <begin position="48"/>
        <end position="68"/>
    </location>
</feature>
<keyword evidence="1" id="KW-0472">Membrane</keyword>
<feature type="transmembrane region" description="Helical" evidence="1">
    <location>
        <begin position="115"/>
        <end position="136"/>
    </location>
</feature>
<comment type="caution">
    <text evidence="2">The sequence shown here is derived from an EMBL/GenBank/DDBJ whole genome shotgun (WGS) entry which is preliminary data.</text>
</comment>
<gene>
    <name evidence="2" type="ORF">GGR88_002801</name>
</gene>
<evidence type="ECO:0000313" key="2">
    <source>
        <dbReference type="EMBL" id="NJC35287.1"/>
    </source>
</evidence>
<sequence>MATVHVTRHANDHRLFLKLAIAMALVIVLGFSTQLAMGRSSFSAPVMVHVHAVAFFGWTVLFVVQTALVGSEARQLHRRLGWVGAGWAAAVVAIGLYTTVMMVRRGGAPFFFTPAYFLFMNSLFVLGFGGLTAAAIVQRRNTSWHRRLMICGMAILTGPAFGRLLPLPLMIPWAGWGVFVAVMLFPLAGMIGDLRRVGRIHPAWWWGAGTIAVIQAAVGPIAASPPGIALYDRVVAGGRGETVAPLAYPPFPPM</sequence>
<accession>A0ABX0XR47</accession>
<feature type="transmembrane region" description="Helical" evidence="1">
    <location>
        <begin position="15"/>
        <end position="36"/>
    </location>
</feature>
<feature type="transmembrane region" description="Helical" evidence="1">
    <location>
        <begin position="203"/>
        <end position="223"/>
    </location>
</feature>
<evidence type="ECO:0000256" key="1">
    <source>
        <dbReference type="SAM" id="Phobius"/>
    </source>
</evidence>
<feature type="transmembrane region" description="Helical" evidence="1">
    <location>
        <begin position="80"/>
        <end position="103"/>
    </location>
</feature>
<protein>
    <submittedName>
        <fullName evidence="2">Uncharacterized protein</fullName>
    </submittedName>
</protein>
<evidence type="ECO:0000313" key="3">
    <source>
        <dbReference type="Proteomes" id="UP000734218"/>
    </source>
</evidence>
<keyword evidence="1" id="KW-0812">Transmembrane</keyword>
<feature type="transmembrane region" description="Helical" evidence="1">
    <location>
        <begin position="148"/>
        <end position="165"/>
    </location>
</feature>
<feature type="transmembrane region" description="Helical" evidence="1">
    <location>
        <begin position="171"/>
        <end position="191"/>
    </location>
</feature>
<keyword evidence="3" id="KW-1185">Reference proteome</keyword>
<organism evidence="2 3">
    <name type="scientific">Sphingomonas jejuensis</name>
    <dbReference type="NCBI Taxonomy" id="904715"/>
    <lineage>
        <taxon>Bacteria</taxon>
        <taxon>Pseudomonadati</taxon>
        <taxon>Pseudomonadota</taxon>
        <taxon>Alphaproteobacteria</taxon>
        <taxon>Sphingomonadales</taxon>
        <taxon>Sphingomonadaceae</taxon>
        <taxon>Sphingomonas</taxon>
    </lineage>
</organism>
<keyword evidence="1" id="KW-1133">Transmembrane helix</keyword>
<dbReference type="Proteomes" id="UP000734218">
    <property type="component" value="Unassembled WGS sequence"/>
</dbReference>
<dbReference type="RefSeq" id="WP_167956064.1">
    <property type="nucleotide sequence ID" value="NZ_JAATJE010000002.1"/>
</dbReference>
<reference evidence="2 3" key="1">
    <citation type="submission" date="2020-03" db="EMBL/GenBank/DDBJ databases">
        <title>Genomic Encyclopedia of Type Strains, Phase IV (KMG-IV): sequencing the most valuable type-strain genomes for metagenomic binning, comparative biology and taxonomic classification.</title>
        <authorList>
            <person name="Goeker M."/>
        </authorList>
    </citation>
    <scope>NUCLEOTIDE SEQUENCE [LARGE SCALE GENOMIC DNA]</scope>
    <source>
        <strain evidence="2 3">DSM 27651</strain>
    </source>
</reference>